<dbReference type="Pfam" id="PF01557">
    <property type="entry name" value="FAA_hydrolase"/>
    <property type="match status" value="1"/>
</dbReference>
<dbReference type="InterPro" id="IPR036663">
    <property type="entry name" value="Fumarylacetoacetase_C_sf"/>
</dbReference>
<dbReference type="Gene3D" id="3.90.850.10">
    <property type="entry name" value="Fumarylacetoacetase-like, C-terminal domain"/>
    <property type="match status" value="1"/>
</dbReference>
<dbReference type="InterPro" id="IPR011234">
    <property type="entry name" value="Fumarylacetoacetase-like_C"/>
</dbReference>
<feature type="compositionally biased region" description="Polar residues" evidence="1">
    <location>
        <begin position="316"/>
        <end position="327"/>
    </location>
</feature>
<dbReference type="PANTHER" id="PTHR43211:SF1">
    <property type="entry name" value="BLL6422 PROTEIN"/>
    <property type="match status" value="1"/>
</dbReference>
<reference evidence="3 4" key="1">
    <citation type="submission" date="2024-04" db="EMBL/GenBank/DDBJ databases">
        <title>Bacillus oryzaecorticis sp. nov., a moderately halophilic bacterium isolated from rice husks.</title>
        <authorList>
            <person name="Zhu H.-S."/>
        </authorList>
    </citation>
    <scope>NUCLEOTIDE SEQUENCE [LARGE SCALE GENOMIC DNA]</scope>
    <source>
        <strain evidence="3 4">ZC255</strain>
    </source>
</reference>
<evidence type="ECO:0000313" key="4">
    <source>
        <dbReference type="Proteomes" id="UP001389717"/>
    </source>
</evidence>
<keyword evidence="3" id="KW-0378">Hydrolase</keyword>
<dbReference type="Proteomes" id="UP001389717">
    <property type="component" value="Unassembled WGS sequence"/>
</dbReference>
<feature type="region of interest" description="Disordered" evidence="1">
    <location>
        <begin position="306"/>
        <end position="327"/>
    </location>
</feature>
<evidence type="ECO:0000259" key="2">
    <source>
        <dbReference type="Pfam" id="PF01557"/>
    </source>
</evidence>
<evidence type="ECO:0000313" key="3">
    <source>
        <dbReference type="EMBL" id="MEL3971592.1"/>
    </source>
</evidence>
<dbReference type="GO" id="GO:0016787">
    <property type="term" value="F:hydrolase activity"/>
    <property type="evidence" value="ECO:0007669"/>
    <property type="project" value="UniProtKB-KW"/>
</dbReference>
<dbReference type="EMBL" id="JBBYAF010000006">
    <property type="protein sequence ID" value="MEL3971592.1"/>
    <property type="molecule type" value="Genomic_DNA"/>
</dbReference>
<dbReference type="PANTHER" id="PTHR43211">
    <property type="entry name" value="FUMARYLACETOACETATE HYDROLASE"/>
    <property type="match status" value="1"/>
</dbReference>
<gene>
    <name evidence="3" type="ORF">AAEO50_04795</name>
</gene>
<proteinExistence type="predicted"/>
<feature type="domain" description="Fumarylacetoacetase-like C-terminal" evidence="2">
    <location>
        <begin position="82"/>
        <end position="302"/>
    </location>
</feature>
<dbReference type="RefSeq" id="WP_341981036.1">
    <property type="nucleotide sequence ID" value="NZ_JBBYAF010000006.1"/>
</dbReference>
<sequence length="327" mass="36617">MKLVSFHNGNEVRTGLIQNDLVIDLYEATAGTFPKDMISLIGRGEEALEKMAELGHFSKGDKGVRPLSEVTLKSPIPRPVSIRDFYAFEEHVKTARKKRGLDVVPEWYDFPVFYFTNHLAVKGPDEEILKPSDCEWLDYELEIACVIGKEGRNISRGDAEDHIYGYFIMNDWSARDIQKHEMKVGLGPAKGKDFATSFGPYLVSKDELEAKRTGDRFDLMMTAKVNGKLLSKGNYKDIFYTFADMIERASKDVTLYPGEVIGSGTVGTGCILELGTETHRWLQAGDEVELEIEGLGVLRNKVASTREEENHVLPQNGGNPSQTSHHV</sequence>
<dbReference type="SUPFAM" id="SSF56529">
    <property type="entry name" value="FAH"/>
    <property type="match status" value="1"/>
</dbReference>
<protein>
    <submittedName>
        <fullName evidence="3">Fumarylacetoacetate hydrolase family protein</fullName>
    </submittedName>
</protein>
<name>A0ABU9K688_9BACI</name>
<organism evidence="3 4">
    <name type="scientific">Rossellomorea oryzaecorticis</name>
    <dbReference type="NCBI Taxonomy" id="1396505"/>
    <lineage>
        <taxon>Bacteria</taxon>
        <taxon>Bacillati</taxon>
        <taxon>Bacillota</taxon>
        <taxon>Bacilli</taxon>
        <taxon>Bacillales</taxon>
        <taxon>Bacillaceae</taxon>
        <taxon>Rossellomorea</taxon>
    </lineage>
</organism>
<keyword evidence="4" id="KW-1185">Reference proteome</keyword>
<evidence type="ECO:0000256" key="1">
    <source>
        <dbReference type="SAM" id="MobiDB-lite"/>
    </source>
</evidence>
<accession>A0ABU9K688</accession>
<comment type="caution">
    <text evidence="3">The sequence shown here is derived from an EMBL/GenBank/DDBJ whole genome shotgun (WGS) entry which is preliminary data.</text>
</comment>